<keyword evidence="3" id="KW-0328">Glycosyltransferase</keyword>
<dbReference type="PANTHER" id="PTHR30582">
    <property type="entry name" value="L,D-TRANSPEPTIDASE"/>
    <property type="match status" value="1"/>
</dbReference>
<dbReference type="SUPFAM" id="SSF141523">
    <property type="entry name" value="L,D-transpeptidase catalytic domain-like"/>
    <property type="match status" value="1"/>
</dbReference>
<evidence type="ECO:0000256" key="6">
    <source>
        <dbReference type="ARBA" id="ARBA00022960"/>
    </source>
</evidence>
<evidence type="ECO:0000256" key="4">
    <source>
        <dbReference type="ARBA" id="ARBA00022679"/>
    </source>
</evidence>
<proteinExistence type="inferred from homology"/>
<evidence type="ECO:0000256" key="5">
    <source>
        <dbReference type="ARBA" id="ARBA00022801"/>
    </source>
</evidence>
<keyword evidence="5" id="KW-0378">Hydrolase</keyword>
<dbReference type="GO" id="GO:0071972">
    <property type="term" value="F:peptidoglycan L,D-transpeptidase activity"/>
    <property type="evidence" value="ECO:0007669"/>
    <property type="project" value="TreeGrafter"/>
</dbReference>
<dbReference type="Proteomes" id="UP000825701">
    <property type="component" value="Chromosome"/>
</dbReference>
<comment type="pathway">
    <text evidence="1">Cell wall biogenesis; peptidoglycan biosynthesis.</text>
</comment>
<dbReference type="EMBL" id="CP081869">
    <property type="protein sequence ID" value="QZO02029.1"/>
    <property type="molecule type" value="Genomic_DNA"/>
</dbReference>
<dbReference type="PANTHER" id="PTHR30582:SF24">
    <property type="entry name" value="L,D-TRANSPEPTIDASE ERFK_SRFK-RELATED"/>
    <property type="match status" value="1"/>
</dbReference>
<dbReference type="Pfam" id="PF03734">
    <property type="entry name" value="YkuD"/>
    <property type="match status" value="1"/>
</dbReference>
<keyword evidence="4" id="KW-0808">Transferase</keyword>
<feature type="region of interest" description="Disordered" evidence="9">
    <location>
        <begin position="1"/>
        <end position="35"/>
    </location>
</feature>
<dbReference type="InterPro" id="IPR050979">
    <property type="entry name" value="LD-transpeptidase"/>
</dbReference>
<keyword evidence="8" id="KW-0961">Cell wall biogenesis/degradation</keyword>
<evidence type="ECO:0000256" key="8">
    <source>
        <dbReference type="ARBA" id="ARBA00023316"/>
    </source>
</evidence>
<dbReference type="Gene3D" id="2.40.440.10">
    <property type="entry name" value="L,D-transpeptidase catalytic domain-like"/>
    <property type="match status" value="1"/>
</dbReference>
<organism evidence="11 12">
    <name type="scientific">Chenggangzhangella methanolivorans</name>
    <dbReference type="NCBI Taxonomy" id="1437009"/>
    <lineage>
        <taxon>Bacteria</taxon>
        <taxon>Pseudomonadati</taxon>
        <taxon>Pseudomonadota</taxon>
        <taxon>Alphaproteobacteria</taxon>
        <taxon>Hyphomicrobiales</taxon>
        <taxon>Methylopilaceae</taxon>
        <taxon>Chenggangzhangella</taxon>
    </lineage>
</organism>
<reference evidence="11" key="1">
    <citation type="submission" date="2021-08" db="EMBL/GenBank/DDBJ databases">
        <authorList>
            <person name="Zhang H."/>
            <person name="Xu M."/>
            <person name="Yu Z."/>
            <person name="Yang L."/>
            <person name="Cai Y."/>
        </authorList>
    </citation>
    <scope>NUCLEOTIDE SEQUENCE</scope>
    <source>
        <strain evidence="11">CHL1</strain>
    </source>
</reference>
<evidence type="ECO:0000256" key="2">
    <source>
        <dbReference type="ARBA" id="ARBA00005992"/>
    </source>
</evidence>
<dbReference type="InterPro" id="IPR005490">
    <property type="entry name" value="LD_TPept_cat_dom"/>
</dbReference>
<name>A0A9E6UQ05_9HYPH</name>
<protein>
    <submittedName>
        <fullName evidence="11">L,D-transpeptidase</fullName>
    </submittedName>
</protein>
<dbReference type="GO" id="GO:0016757">
    <property type="term" value="F:glycosyltransferase activity"/>
    <property type="evidence" value="ECO:0007669"/>
    <property type="project" value="UniProtKB-KW"/>
</dbReference>
<keyword evidence="12" id="KW-1185">Reference proteome</keyword>
<dbReference type="InterPro" id="IPR038063">
    <property type="entry name" value="Transpep_catalytic_dom"/>
</dbReference>
<keyword evidence="6" id="KW-0133">Cell shape</keyword>
<dbReference type="GO" id="GO:0018104">
    <property type="term" value="P:peptidoglycan-protein cross-linking"/>
    <property type="evidence" value="ECO:0007669"/>
    <property type="project" value="TreeGrafter"/>
</dbReference>
<comment type="similarity">
    <text evidence="2">Belongs to the YkuD family.</text>
</comment>
<dbReference type="CDD" id="cd16913">
    <property type="entry name" value="YkuD_like"/>
    <property type="match status" value="1"/>
</dbReference>
<dbReference type="KEGG" id="cmet:K6K41_12520"/>
<evidence type="ECO:0000256" key="9">
    <source>
        <dbReference type="SAM" id="MobiDB-lite"/>
    </source>
</evidence>
<evidence type="ECO:0000256" key="7">
    <source>
        <dbReference type="ARBA" id="ARBA00022984"/>
    </source>
</evidence>
<sequence length="90" mass="9890">MAALDADQRHDRPGPGTLWSSELRNGRRGRQSARAARALFKDGKDTYRIHGTTEPNTIGKAVSSGCIRMLNQDVIDLYGRVPRGSKVVVL</sequence>
<dbReference type="GO" id="GO:0005576">
    <property type="term" value="C:extracellular region"/>
    <property type="evidence" value="ECO:0007669"/>
    <property type="project" value="TreeGrafter"/>
</dbReference>
<dbReference type="GO" id="GO:0008360">
    <property type="term" value="P:regulation of cell shape"/>
    <property type="evidence" value="ECO:0007669"/>
    <property type="project" value="UniProtKB-KW"/>
</dbReference>
<evidence type="ECO:0000256" key="1">
    <source>
        <dbReference type="ARBA" id="ARBA00004752"/>
    </source>
</evidence>
<feature type="domain" description="L,D-TPase catalytic" evidence="10">
    <location>
        <begin position="28"/>
        <end position="89"/>
    </location>
</feature>
<evidence type="ECO:0000259" key="10">
    <source>
        <dbReference type="Pfam" id="PF03734"/>
    </source>
</evidence>
<gene>
    <name evidence="11" type="ORF">K6K41_12520</name>
</gene>
<dbReference type="AlphaFoldDB" id="A0A9E6UQ05"/>
<accession>A0A9E6UQ05</accession>
<evidence type="ECO:0000313" key="11">
    <source>
        <dbReference type="EMBL" id="QZO02029.1"/>
    </source>
</evidence>
<keyword evidence="7" id="KW-0573">Peptidoglycan synthesis</keyword>
<evidence type="ECO:0000256" key="3">
    <source>
        <dbReference type="ARBA" id="ARBA00022676"/>
    </source>
</evidence>
<feature type="compositionally biased region" description="Basic and acidic residues" evidence="9">
    <location>
        <begin position="1"/>
        <end position="13"/>
    </location>
</feature>
<evidence type="ECO:0000313" key="12">
    <source>
        <dbReference type="Proteomes" id="UP000825701"/>
    </source>
</evidence>
<dbReference type="GO" id="GO:0071555">
    <property type="term" value="P:cell wall organization"/>
    <property type="evidence" value="ECO:0007669"/>
    <property type="project" value="UniProtKB-KW"/>
</dbReference>